<proteinExistence type="predicted"/>
<dbReference type="EMBL" id="FN430340">
    <property type="protein sequence ID" value="CAZ85094.1"/>
    <property type="molecule type" value="Genomic_DNA"/>
</dbReference>
<sequence length="66" mass="7098">MSPLSAPEIQMAEEEGLTGCLTLPWWLSASLHAYEISAIDTSSLSTSVPSAGRGRTEFPASCRSRR</sequence>
<dbReference type="HOGENOM" id="CLU_2833022_0_0_1"/>
<name>D5GKQ1_TUBMM</name>
<reference evidence="2 3" key="1">
    <citation type="journal article" date="2010" name="Nature">
        <title>Perigord black truffle genome uncovers evolutionary origins and mechanisms of symbiosis.</title>
        <authorList>
            <person name="Martin F."/>
            <person name="Kohler A."/>
            <person name="Murat C."/>
            <person name="Balestrini R."/>
            <person name="Coutinho P.M."/>
            <person name="Jaillon O."/>
            <person name="Montanini B."/>
            <person name="Morin E."/>
            <person name="Noel B."/>
            <person name="Percudani R."/>
            <person name="Porcel B."/>
            <person name="Rubini A."/>
            <person name="Amicucci A."/>
            <person name="Amselem J."/>
            <person name="Anthouard V."/>
            <person name="Arcioni S."/>
            <person name="Artiguenave F."/>
            <person name="Aury J.M."/>
            <person name="Ballario P."/>
            <person name="Bolchi A."/>
            <person name="Brenna A."/>
            <person name="Brun A."/>
            <person name="Buee M."/>
            <person name="Cantarel B."/>
            <person name="Chevalier G."/>
            <person name="Couloux A."/>
            <person name="Da Silva C."/>
            <person name="Denoeud F."/>
            <person name="Duplessis S."/>
            <person name="Ghignone S."/>
            <person name="Hilselberger B."/>
            <person name="Iotti M."/>
            <person name="Marcais B."/>
            <person name="Mello A."/>
            <person name="Miranda M."/>
            <person name="Pacioni G."/>
            <person name="Quesneville H."/>
            <person name="Riccioni C."/>
            <person name="Ruotolo R."/>
            <person name="Splivallo R."/>
            <person name="Stocchi V."/>
            <person name="Tisserant E."/>
            <person name="Viscomi A.R."/>
            <person name="Zambonelli A."/>
            <person name="Zampieri E."/>
            <person name="Henrissat B."/>
            <person name="Lebrun M.H."/>
            <person name="Paolocci F."/>
            <person name="Bonfante P."/>
            <person name="Ottonello S."/>
            <person name="Wincker P."/>
        </authorList>
    </citation>
    <scope>NUCLEOTIDE SEQUENCE [LARGE SCALE GENOMIC DNA]</scope>
    <source>
        <strain evidence="2 3">Mel28</strain>
    </source>
</reference>
<dbReference type="Proteomes" id="UP000006911">
    <property type="component" value="Unassembled WGS sequence"/>
</dbReference>
<dbReference type="InParanoid" id="D5GKQ1"/>
<feature type="region of interest" description="Disordered" evidence="1">
    <location>
        <begin position="44"/>
        <end position="66"/>
    </location>
</feature>
<dbReference type="RefSeq" id="XP_002840903.1">
    <property type="nucleotide sequence ID" value="XM_002840857.1"/>
</dbReference>
<gene>
    <name evidence="2" type="ORF">GSTUM_00009698001</name>
</gene>
<dbReference type="GeneID" id="9184756"/>
<evidence type="ECO:0000256" key="1">
    <source>
        <dbReference type="SAM" id="MobiDB-lite"/>
    </source>
</evidence>
<keyword evidence="3" id="KW-1185">Reference proteome</keyword>
<evidence type="ECO:0000313" key="3">
    <source>
        <dbReference type="Proteomes" id="UP000006911"/>
    </source>
</evidence>
<dbReference type="KEGG" id="tml:GSTUM_00009698001"/>
<protein>
    <submittedName>
        <fullName evidence="2">(Perigord truffle) hypothetical protein</fullName>
    </submittedName>
</protein>
<organism evidence="2 3">
    <name type="scientific">Tuber melanosporum (strain Mel28)</name>
    <name type="common">Perigord black truffle</name>
    <dbReference type="NCBI Taxonomy" id="656061"/>
    <lineage>
        <taxon>Eukaryota</taxon>
        <taxon>Fungi</taxon>
        <taxon>Dikarya</taxon>
        <taxon>Ascomycota</taxon>
        <taxon>Pezizomycotina</taxon>
        <taxon>Pezizomycetes</taxon>
        <taxon>Pezizales</taxon>
        <taxon>Tuberaceae</taxon>
        <taxon>Tuber</taxon>
    </lineage>
</organism>
<evidence type="ECO:0000313" key="2">
    <source>
        <dbReference type="EMBL" id="CAZ85094.1"/>
    </source>
</evidence>
<accession>D5GKQ1</accession>
<dbReference type="AlphaFoldDB" id="D5GKQ1"/>